<dbReference type="RefSeq" id="WP_407049956.1">
    <property type="nucleotide sequence ID" value="NZ_CP158568.1"/>
</dbReference>
<protein>
    <submittedName>
        <fullName evidence="2">Uncharacterized protein</fullName>
    </submittedName>
</protein>
<keyword evidence="1" id="KW-0812">Transmembrane</keyword>
<dbReference type="AlphaFoldDB" id="A0AAU7XDB8"/>
<gene>
    <name evidence="2" type="ORF">ABS361_00715</name>
</gene>
<dbReference type="EMBL" id="CP158568">
    <property type="protein sequence ID" value="XBY44864.1"/>
    <property type="molecule type" value="Genomic_DNA"/>
</dbReference>
<accession>A0AAU7XDB8</accession>
<feature type="transmembrane region" description="Helical" evidence="1">
    <location>
        <begin position="29"/>
        <end position="50"/>
    </location>
</feature>
<name>A0AAU7XDB8_9HYPH</name>
<proteinExistence type="predicted"/>
<evidence type="ECO:0000313" key="2">
    <source>
        <dbReference type="EMBL" id="XBY44864.1"/>
    </source>
</evidence>
<keyword evidence="1" id="KW-0472">Membrane</keyword>
<sequence length="121" mass="13588">MTQPQPFDDDKEPPLDAAQLRLQAKLKRMLLWSSGIMVLGLVAVFAAIFYRVYRGESKPAIAFDRPIVQSLPMPEGGRVIESRLEGNRLVVTLETAKGATVLVLDLETMQAIRRLELERKP</sequence>
<evidence type="ECO:0000256" key="1">
    <source>
        <dbReference type="SAM" id="Phobius"/>
    </source>
</evidence>
<organism evidence="2">
    <name type="scientific">Methyloraptor flagellatus</name>
    <dbReference type="NCBI Taxonomy" id="3162530"/>
    <lineage>
        <taxon>Bacteria</taxon>
        <taxon>Pseudomonadati</taxon>
        <taxon>Pseudomonadota</taxon>
        <taxon>Alphaproteobacteria</taxon>
        <taxon>Hyphomicrobiales</taxon>
        <taxon>Ancalomicrobiaceae</taxon>
        <taxon>Methyloraptor</taxon>
    </lineage>
</organism>
<keyword evidence="1" id="KW-1133">Transmembrane helix</keyword>
<dbReference type="KEGG" id="mflg:ABS361_00715"/>
<reference evidence="2" key="1">
    <citation type="submission" date="2024-06" db="EMBL/GenBank/DDBJ databases">
        <title>Methylostella associata gen. nov., sp. nov., a novel Ancalomicrobiaceae-affiliated facultatively methylotrophic bacteria that feed on methanotrophs of the genus Methylococcus.</title>
        <authorList>
            <person name="Saltykova V."/>
            <person name="Danilova O.V."/>
            <person name="Oshkin I.Y."/>
            <person name="Belova S.E."/>
            <person name="Pimenov N.V."/>
            <person name="Dedysh S.N."/>
        </authorList>
    </citation>
    <scope>NUCLEOTIDE SEQUENCE</scope>
    <source>
        <strain evidence="2">S20</strain>
    </source>
</reference>